<accession>A0A917HVL3</accession>
<dbReference type="EMBL" id="BMER01000003">
    <property type="protein sequence ID" value="GGG92459.1"/>
    <property type="molecule type" value="Genomic_DNA"/>
</dbReference>
<dbReference type="RefSeq" id="WP_188506795.1">
    <property type="nucleotide sequence ID" value="NZ_BMER01000003.1"/>
</dbReference>
<evidence type="ECO:0000313" key="2">
    <source>
        <dbReference type="EMBL" id="GGG92459.1"/>
    </source>
</evidence>
<gene>
    <name evidence="2" type="ORF">GCM10007415_29060</name>
</gene>
<dbReference type="SUPFAM" id="SSF160719">
    <property type="entry name" value="gpW/gp25-like"/>
    <property type="match status" value="1"/>
</dbReference>
<name>A0A917HVL3_9SPHI</name>
<dbReference type="InterPro" id="IPR007048">
    <property type="entry name" value="IraD/Gp25-like"/>
</dbReference>
<organism evidence="2 3">
    <name type="scientific">Parapedobacter pyrenivorans</name>
    <dbReference type="NCBI Taxonomy" id="1305674"/>
    <lineage>
        <taxon>Bacteria</taxon>
        <taxon>Pseudomonadati</taxon>
        <taxon>Bacteroidota</taxon>
        <taxon>Sphingobacteriia</taxon>
        <taxon>Sphingobacteriales</taxon>
        <taxon>Sphingobacteriaceae</taxon>
        <taxon>Parapedobacter</taxon>
    </lineage>
</organism>
<reference evidence="2" key="2">
    <citation type="submission" date="2020-09" db="EMBL/GenBank/DDBJ databases">
        <authorList>
            <person name="Sun Q."/>
            <person name="Zhou Y."/>
        </authorList>
    </citation>
    <scope>NUCLEOTIDE SEQUENCE</scope>
    <source>
        <strain evidence="2">CGMCC 1.12195</strain>
    </source>
</reference>
<evidence type="ECO:0000313" key="3">
    <source>
        <dbReference type="Proteomes" id="UP000660862"/>
    </source>
</evidence>
<feature type="domain" description="IraD/Gp25-like" evidence="1">
    <location>
        <begin position="27"/>
        <end position="117"/>
    </location>
</feature>
<protein>
    <recommendedName>
        <fullName evidence="1">IraD/Gp25-like domain-containing protein</fullName>
    </recommendedName>
</protein>
<reference evidence="2" key="1">
    <citation type="journal article" date="2014" name="Int. J. Syst. Evol. Microbiol.">
        <title>Complete genome sequence of Corynebacterium casei LMG S-19264T (=DSM 44701T), isolated from a smear-ripened cheese.</title>
        <authorList>
            <consortium name="US DOE Joint Genome Institute (JGI-PGF)"/>
            <person name="Walter F."/>
            <person name="Albersmeier A."/>
            <person name="Kalinowski J."/>
            <person name="Ruckert C."/>
        </authorList>
    </citation>
    <scope>NUCLEOTIDE SEQUENCE</scope>
    <source>
        <strain evidence="2">CGMCC 1.12195</strain>
    </source>
</reference>
<dbReference type="Pfam" id="PF04965">
    <property type="entry name" value="GPW_gp25"/>
    <property type="match status" value="1"/>
</dbReference>
<dbReference type="Gene3D" id="3.10.450.40">
    <property type="match status" value="1"/>
</dbReference>
<proteinExistence type="predicted"/>
<keyword evidence="3" id="KW-1185">Reference proteome</keyword>
<comment type="caution">
    <text evidence="2">The sequence shown here is derived from an EMBL/GenBank/DDBJ whole genome shotgun (WGS) entry which is preliminary data.</text>
</comment>
<sequence length="135" mass="15912">MEDKAYLGRGWAFPPQFVKGEGAAMVSEEEDIRQSLHILFSTSPGQRIFRFDYGCQINKWTFHEMNLSTRTLIEDSIRQAILYHEPRIAVEQLTIRTKDEEEGILFIHLEYRVQQTNTRSNMVYPYYFAEGTIVR</sequence>
<evidence type="ECO:0000259" key="1">
    <source>
        <dbReference type="Pfam" id="PF04965"/>
    </source>
</evidence>
<dbReference type="Proteomes" id="UP000660862">
    <property type="component" value="Unassembled WGS sequence"/>
</dbReference>
<dbReference type="AlphaFoldDB" id="A0A917HVL3"/>